<dbReference type="RefSeq" id="WP_157335701.1">
    <property type="nucleotide sequence ID" value="NZ_JANADL010000003.1"/>
</dbReference>
<dbReference type="Proteomes" id="UP000449969">
    <property type="component" value="Unassembled WGS sequence"/>
</dbReference>
<reference evidence="4 5" key="1">
    <citation type="submission" date="2019-12" db="EMBL/GenBank/DDBJ databases">
        <title>Draft genome sequences Bradyrhizobium cajani AMBPC1010, Bradyrhizobium pachyrhizi AMBPC1040 and Bradyrhizobium yuanmingense ALSPC3051, three plant growth promoting strains isolated from nodules of Cajanus cajan L. in Dominican Republic.</title>
        <authorList>
            <person name="Flores-Felix J.D."/>
            <person name="Araujo J."/>
            <person name="Diaz-Alcantara C."/>
            <person name="Gonzalez-Andres F."/>
            <person name="Velazquez E."/>
        </authorList>
    </citation>
    <scope>NUCLEOTIDE SEQUENCE [LARGE SCALE GENOMIC DNA]</scope>
    <source>
        <strain evidence="4 5">1010</strain>
    </source>
</reference>
<gene>
    <name evidence="4" type="ORF">GPL20_32690</name>
</gene>
<accession>A0A844TF34</accession>
<proteinExistence type="predicted"/>
<keyword evidence="5" id="KW-1185">Reference proteome</keyword>
<dbReference type="OrthoDB" id="8240558at2"/>
<feature type="domain" description="Pilus formation protein N-terminal" evidence="3">
    <location>
        <begin position="45"/>
        <end position="115"/>
    </location>
</feature>
<dbReference type="Pfam" id="PF13629">
    <property type="entry name" value="T2SS-T3SS_pil_N"/>
    <property type="match status" value="1"/>
</dbReference>
<comment type="caution">
    <text evidence="4">The sequence shown here is derived from an EMBL/GenBank/DDBJ whole genome shotgun (WGS) entry which is preliminary data.</text>
</comment>
<evidence type="ECO:0000313" key="4">
    <source>
        <dbReference type="EMBL" id="MVT77757.1"/>
    </source>
</evidence>
<evidence type="ECO:0000313" key="5">
    <source>
        <dbReference type="Proteomes" id="UP000449969"/>
    </source>
</evidence>
<dbReference type="AlphaFoldDB" id="A0A844TF34"/>
<feature type="chain" id="PRO_5032302532" description="Pilus formation protein N-terminal domain-containing protein" evidence="2">
    <location>
        <begin position="37"/>
        <end position="182"/>
    </location>
</feature>
<protein>
    <recommendedName>
        <fullName evidence="3">Pilus formation protein N-terminal domain-containing protein</fullName>
    </recommendedName>
</protein>
<dbReference type="EMBL" id="WQNE01000039">
    <property type="protein sequence ID" value="MVT77757.1"/>
    <property type="molecule type" value="Genomic_DNA"/>
</dbReference>
<sequence>MIAYIDFREGFLMSFSGFWHCRVFAALALLTGVANAQPPQEVIATDTIELRAQQARTFSFDQPVNKVTLSTDGVAQVTPETDRTLTIKGMAPGRTLMTAYAPDGKIIHRSNIKVEQTEGYVKIYGGRGPDGKRSADFTGYYCTTFGCGRADPDVPPVPFSTIISETQNKGDGNSVTTSREYR</sequence>
<evidence type="ECO:0000256" key="1">
    <source>
        <dbReference type="SAM" id="MobiDB-lite"/>
    </source>
</evidence>
<feature type="signal peptide" evidence="2">
    <location>
        <begin position="1"/>
        <end position="36"/>
    </location>
</feature>
<evidence type="ECO:0000256" key="2">
    <source>
        <dbReference type="SAM" id="SignalP"/>
    </source>
</evidence>
<dbReference type="InterPro" id="IPR032789">
    <property type="entry name" value="T2SS-T3SS_pil_N"/>
</dbReference>
<name>A0A844TF34_9BRAD</name>
<organism evidence="4 5">
    <name type="scientific">Bradyrhizobium cajani</name>
    <dbReference type="NCBI Taxonomy" id="1928661"/>
    <lineage>
        <taxon>Bacteria</taxon>
        <taxon>Pseudomonadati</taxon>
        <taxon>Pseudomonadota</taxon>
        <taxon>Alphaproteobacteria</taxon>
        <taxon>Hyphomicrobiales</taxon>
        <taxon>Nitrobacteraceae</taxon>
        <taxon>Bradyrhizobium</taxon>
    </lineage>
</organism>
<evidence type="ECO:0000259" key="3">
    <source>
        <dbReference type="Pfam" id="PF13629"/>
    </source>
</evidence>
<feature type="region of interest" description="Disordered" evidence="1">
    <location>
        <begin position="161"/>
        <end position="182"/>
    </location>
</feature>
<keyword evidence="2" id="KW-0732">Signal</keyword>